<keyword evidence="1" id="KW-0472">Membrane</keyword>
<reference evidence="2 3" key="1">
    <citation type="submission" date="2019-02" db="EMBL/GenBank/DDBJ databases">
        <title>Deep-cultivation of Planctomycetes and their phenomic and genomic characterization uncovers novel biology.</title>
        <authorList>
            <person name="Wiegand S."/>
            <person name="Jogler M."/>
            <person name="Boedeker C."/>
            <person name="Pinto D."/>
            <person name="Vollmers J."/>
            <person name="Rivas-Marin E."/>
            <person name="Kohn T."/>
            <person name="Peeters S.H."/>
            <person name="Heuer A."/>
            <person name="Rast P."/>
            <person name="Oberbeckmann S."/>
            <person name="Bunk B."/>
            <person name="Jeske O."/>
            <person name="Meyerdierks A."/>
            <person name="Storesund J.E."/>
            <person name="Kallscheuer N."/>
            <person name="Luecker S."/>
            <person name="Lage O.M."/>
            <person name="Pohl T."/>
            <person name="Merkel B.J."/>
            <person name="Hornburger P."/>
            <person name="Mueller R.-W."/>
            <person name="Bruemmer F."/>
            <person name="Labrenz M."/>
            <person name="Spormann A.M."/>
            <person name="Op den Camp H."/>
            <person name="Overmann J."/>
            <person name="Amann R."/>
            <person name="Jetten M.S.M."/>
            <person name="Mascher T."/>
            <person name="Medema M.H."/>
            <person name="Devos D.P."/>
            <person name="Kaster A.-K."/>
            <person name="Ovreas L."/>
            <person name="Rohde M."/>
            <person name="Galperin M.Y."/>
            <person name="Jogler C."/>
        </authorList>
    </citation>
    <scope>NUCLEOTIDE SEQUENCE [LARGE SCALE GENOMIC DNA]</scope>
    <source>
        <strain evidence="2 3">ETA_A1</strain>
    </source>
</reference>
<proteinExistence type="predicted"/>
<feature type="transmembrane region" description="Helical" evidence="1">
    <location>
        <begin position="118"/>
        <end position="138"/>
    </location>
</feature>
<feature type="transmembrane region" description="Helical" evidence="1">
    <location>
        <begin position="12"/>
        <end position="34"/>
    </location>
</feature>
<name>A0A517XVL8_9BACT</name>
<dbReference type="RefSeq" id="WP_145240544.1">
    <property type="nucleotide sequence ID" value="NZ_CP036273.1"/>
</dbReference>
<keyword evidence="1" id="KW-0812">Transmembrane</keyword>
<sequence length="148" mass="15774">MTAPPPDRRTRTAVRGALVGIAVLALGGVVSLIATTPPTPDSFYPKCTLYQATGLHCPGCGAGRAAHAALNGRVAQAFAYNPVAVLLLPVVVVVALVQTVQWARGRPTRTRIIVSGRWIMALAVALIVFMLLRNLPWYPFTLLAPHDL</sequence>
<evidence type="ECO:0000313" key="2">
    <source>
        <dbReference type="EMBL" id="QDU21524.1"/>
    </source>
</evidence>
<organism evidence="2 3">
    <name type="scientific">Urbifossiella limnaea</name>
    <dbReference type="NCBI Taxonomy" id="2528023"/>
    <lineage>
        <taxon>Bacteria</taxon>
        <taxon>Pseudomonadati</taxon>
        <taxon>Planctomycetota</taxon>
        <taxon>Planctomycetia</taxon>
        <taxon>Gemmatales</taxon>
        <taxon>Gemmataceae</taxon>
        <taxon>Urbifossiella</taxon>
    </lineage>
</organism>
<dbReference type="KEGG" id="uli:ETAA1_34910"/>
<dbReference type="EMBL" id="CP036273">
    <property type="protein sequence ID" value="QDU21524.1"/>
    <property type="molecule type" value="Genomic_DNA"/>
</dbReference>
<evidence type="ECO:0008006" key="4">
    <source>
        <dbReference type="Google" id="ProtNLM"/>
    </source>
</evidence>
<evidence type="ECO:0000256" key="1">
    <source>
        <dbReference type="SAM" id="Phobius"/>
    </source>
</evidence>
<dbReference type="OrthoDB" id="9816182at2"/>
<dbReference type="Pfam" id="PF10825">
    <property type="entry name" value="DUF2752"/>
    <property type="match status" value="1"/>
</dbReference>
<feature type="transmembrane region" description="Helical" evidence="1">
    <location>
        <begin position="78"/>
        <end position="97"/>
    </location>
</feature>
<keyword evidence="1" id="KW-1133">Transmembrane helix</keyword>
<dbReference type="AlphaFoldDB" id="A0A517XVL8"/>
<protein>
    <recommendedName>
        <fullName evidence="4">DUF2752 domain-containing protein</fullName>
    </recommendedName>
</protein>
<accession>A0A517XVL8</accession>
<keyword evidence="3" id="KW-1185">Reference proteome</keyword>
<dbReference type="Proteomes" id="UP000319576">
    <property type="component" value="Chromosome"/>
</dbReference>
<dbReference type="InterPro" id="IPR021215">
    <property type="entry name" value="DUF2752"/>
</dbReference>
<gene>
    <name evidence="2" type="ORF">ETAA1_34910</name>
</gene>
<evidence type="ECO:0000313" key="3">
    <source>
        <dbReference type="Proteomes" id="UP000319576"/>
    </source>
</evidence>